<evidence type="ECO:0000256" key="1">
    <source>
        <dbReference type="SAM" id="MobiDB-lite"/>
    </source>
</evidence>
<dbReference type="InterPro" id="IPR043605">
    <property type="entry name" value="DUF883_C"/>
</dbReference>
<feature type="domain" description="DUF883" evidence="2">
    <location>
        <begin position="89"/>
        <end position="117"/>
    </location>
</feature>
<feature type="compositionally biased region" description="Basic and acidic residues" evidence="1">
    <location>
        <begin position="7"/>
        <end position="19"/>
    </location>
</feature>
<dbReference type="EMBL" id="FCOF02000046">
    <property type="protein sequence ID" value="SAK88300.1"/>
    <property type="molecule type" value="Genomic_DNA"/>
</dbReference>
<dbReference type="AlphaFoldDB" id="A0A158D1T3"/>
<dbReference type="Pfam" id="PF19029">
    <property type="entry name" value="DUF883_C"/>
    <property type="match status" value="1"/>
</dbReference>
<keyword evidence="4" id="KW-1185">Reference proteome</keyword>
<evidence type="ECO:0000259" key="2">
    <source>
        <dbReference type="Pfam" id="PF19029"/>
    </source>
</evidence>
<protein>
    <submittedName>
        <fullName evidence="3">Membrane protein</fullName>
    </submittedName>
</protein>
<name>A0A158D1T3_9BURK</name>
<feature type="compositionally biased region" description="Polar residues" evidence="1">
    <location>
        <begin position="25"/>
        <end position="39"/>
    </location>
</feature>
<accession>A0A158D1T3</accession>
<comment type="caution">
    <text evidence="3">The sequence shown here is derived from an EMBL/GenBank/DDBJ whole genome shotgun (WGS) entry which is preliminary data.</text>
</comment>
<dbReference type="Proteomes" id="UP000054870">
    <property type="component" value="Unassembled WGS sequence"/>
</dbReference>
<feature type="compositionally biased region" description="Polar residues" evidence="1">
    <location>
        <begin position="48"/>
        <end position="60"/>
    </location>
</feature>
<proteinExistence type="predicted"/>
<evidence type="ECO:0000313" key="3">
    <source>
        <dbReference type="EMBL" id="SAK88300.1"/>
    </source>
</evidence>
<dbReference type="RefSeq" id="WP_061127711.1">
    <property type="nucleotide sequence ID" value="NZ_FCOF02000046.1"/>
</dbReference>
<dbReference type="OrthoDB" id="9181874at2"/>
<sequence>MANTVHEPVDSLITEKADTPYEFPTSANHGASGGDTQPPATAGDGNQREASQSGNNQSSGDDARASMKNKLSDMQDTVAKNYRLATETTDDFVHDNPWKAIAIAALGGVIIGMLVSR</sequence>
<feature type="region of interest" description="Disordered" evidence="1">
    <location>
        <begin position="1"/>
        <end position="74"/>
    </location>
</feature>
<organism evidence="3 4">
    <name type="scientific">Caballeronia catudaia</name>
    <dbReference type="NCBI Taxonomy" id="1777136"/>
    <lineage>
        <taxon>Bacteria</taxon>
        <taxon>Pseudomonadati</taxon>
        <taxon>Pseudomonadota</taxon>
        <taxon>Betaproteobacteria</taxon>
        <taxon>Burkholderiales</taxon>
        <taxon>Burkholderiaceae</taxon>
        <taxon>Caballeronia</taxon>
    </lineage>
</organism>
<evidence type="ECO:0000313" key="4">
    <source>
        <dbReference type="Proteomes" id="UP000054870"/>
    </source>
</evidence>
<gene>
    <name evidence="3" type="ORF">AWB75_06034</name>
</gene>
<feature type="compositionally biased region" description="Basic and acidic residues" evidence="1">
    <location>
        <begin position="61"/>
        <end position="73"/>
    </location>
</feature>
<reference evidence="3" key="1">
    <citation type="submission" date="2016-01" db="EMBL/GenBank/DDBJ databases">
        <authorList>
            <person name="Peeters C."/>
        </authorList>
    </citation>
    <scope>NUCLEOTIDE SEQUENCE [LARGE SCALE GENOMIC DNA]</scope>
    <source>
        <strain evidence="3">LMG 29318</strain>
    </source>
</reference>